<evidence type="ECO:0000256" key="5">
    <source>
        <dbReference type="ARBA" id="ARBA00023163"/>
    </source>
</evidence>
<dbReference type="PANTHER" id="PTHR48111:SF1">
    <property type="entry name" value="TWO-COMPONENT RESPONSE REGULATOR ORR33"/>
    <property type="match status" value="1"/>
</dbReference>
<feature type="domain" description="OmpR/PhoB-type" evidence="9">
    <location>
        <begin position="124"/>
        <end position="222"/>
    </location>
</feature>
<comment type="caution">
    <text evidence="10">The sequence shown here is derived from an EMBL/GenBank/DDBJ whole genome shotgun (WGS) entry which is preliminary data.</text>
</comment>
<dbReference type="PROSITE" id="PS50110">
    <property type="entry name" value="RESPONSE_REGULATORY"/>
    <property type="match status" value="1"/>
</dbReference>
<dbReference type="RefSeq" id="WP_165838440.1">
    <property type="nucleotide sequence ID" value="NZ_CP177354.1"/>
</dbReference>
<evidence type="ECO:0000256" key="6">
    <source>
        <dbReference type="PROSITE-ProRule" id="PRU00169"/>
    </source>
</evidence>
<dbReference type="InterPro" id="IPR001789">
    <property type="entry name" value="Sig_transdc_resp-reg_receiver"/>
</dbReference>
<feature type="modified residue" description="4-aspartylphosphate" evidence="6">
    <location>
        <position position="51"/>
    </location>
</feature>
<organism evidence="10 11">
    <name type="scientific">Pokkaliibacter plantistimulans</name>
    <dbReference type="NCBI Taxonomy" id="1635171"/>
    <lineage>
        <taxon>Bacteria</taxon>
        <taxon>Pseudomonadati</taxon>
        <taxon>Pseudomonadota</taxon>
        <taxon>Gammaproteobacteria</taxon>
        <taxon>Oceanospirillales</taxon>
        <taxon>Balneatrichaceae</taxon>
        <taxon>Pokkaliibacter</taxon>
    </lineage>
</organism>
<evidence type="ECO:0000313" key="11">
    <source>
        <dbReference type="Proteomes" id="UP000248090"/>
    </source>
</evidence>
<dbReference type="Gene3D" id="3.40.50.2300">
    <property type="match status" value="1"/>
</dbReference>
<dbReference type="InterPro" id="IPR016032">
    <property type="entry name" value="Sig_transdc_resp-reg_C-effctor"/>
</dbReference>
<dbReference type="InterPro" id="IPR001867">
    <property type="entry name" value="OmpR/PhoB-type_DNA-bd"/>
</dbReference>
<evidence type="ECO:0000256" key="7">
    <source>
        <dbReference type="PROSITE-ProRule" id="PRU01091"/>
    </source>
</evidence>
<keyword evidence="4 7" id="KW-0238">DNA-binding</keyword>
<keyword evidence="2" id="KW-0902">Two-component regulatory system</keyword>
<dbReference type="Pfam" id="PF00072">
    <property type="entry name" value="Response_reg"/>
    <property type="match status" value="1"/>
</dbReference>
<keyword evidence="1 6" id="KW-0597">Phosphoprotein</keyword>
<evidence type="ECO:0008006" key="12">
    <source>
        <dbReference type="Google" id="ProtNLM"/>
    </source>
</evidence>
<dbReference type="SMART" id="SM00862">
    <property type="entry name" value="Trans_reg_C"/>
    <property type="match status" value="1"/>
</dbReference>
<evidence type="ECO:0000256" key="3">
    <source>
        <dbReference type="ARBA" id="ARBA00023015"/>
    </source>
</evidence>
<name>A0ABX5LV02_9GAMM</name>
<dbReference type="SUPFAM" id="SSF46894">
    <property type="entry name" value="C-terminal effector domain of the bipartite response regulators"/>
    <property type="match status" value="1"/>
</dbReference>
<keyword evidence="3" id="KW-0805">Transcription regulation</keyword>
<dbReference type="Gene3D" id="6.10.250.690">
    <property type="match status" value="1"/>
</dbReference>
<dbReference type="SMART" id="SM00448">
    <property type="entry name" value="REC"/>
    <property type="match status" value="1"/>
</dbReference>
<evidence type="ECO:0000256" key="1">
    <source>
        <dbReference type="ARBA" id="ARBA00022553"/>
    </source>
</evidence>
<evidence type="ECO:0000256" key="4">
    <source>
        <dbReference type="ARBA" id="ARBA00023125"/>
    </source>
</evidence>
<feature type="domain" description="Response regulatory" evidence="8">
    <location>
        <begin position="2"/>
        <end position="116"/>
    </location>
</feature>
<dbReference type="Proteomes" id="UP000248090">
    <property type="component" value="Unassembled WGS sequence"/>
</dbReference>
<dbReference type="InterPro" id="IPR011006">
    <property type="entry name" value="CheY-like_superfamily"/>
</dbReference>
<evidence type="ECO:0000259" key="8">
    <source>
        <dbReference type="PROSITE" id="PS50110"/>
    </source>
</evidence>
<sequence>MRVLIVEDQSSLAEGLQLCLSDEGYKAEVLDNAPMAIAFLQREVIDLLILDINLKYSSGFDVLNDLRCRDSETPVLILSARNTTEDRVHGLDLGADDYLAKPFDMTELMARVRALLRRRLKPAVNKENMGDLSFDRKAKELVNDRKGESILLPKKEMRIFELFSARIGTLITKAELTDYAYGKNSETDEAVVEVYISRLRKRLEGSGVEIKTVRGLGYLMRVSDI</sequence>
<evidence type="ECO:0000313" key="10">
    <source>
        <dbReference type="EMBL" id="PXF30502.1"/>
    </source>
</evidence>
<keyword evidence="11" id="KW-1185">Reference proteome</keyword>
<feature type="DNA-binding region" description="OmpR/PhoB-type" evidence="7">
    <location>
        <begin position="124"/>
        <end position="222"/>
    </location>
</feature>
<dbReference type="PANTHER" id="PTHR48111">
    <property type="entry name" value="REGULATOR OF RPOS"/>
    <property type="match status" value="1"/>
</dbReference>
<reference evidence="10 11" key="1">
    <citation type="submission" date="2015-03" db="EMBL/GenBank/DDBJ databases">
        <authorList>
            <person name="Krishnan R."/>
            <person name="Midha S."/>
            <person name="Patil P.B."/>
            <person name="Rameshkumar N."/>
        </authorList>
    </citation>
    <scope>NUCLEOTIDE SEQUENCE [LARGE SCALE GENOMIC DNA]</scope>
    <source>
        <strain evidence="10 11">L1E11</strain>
    </source>
</reference>
<dbReference type="SUPFAM" id="SSF52172">
    <property type="entry name" value="CheY-like"/>
    <property type="match status" value="1"/>
</dbReference>
<dbReference type="InterPro" id="IPR039420">
    <property type="entry name" value="WalR-like"/>
</dbReference>
<dbReference type="PROSITE" id="PS51755">
    <property type="entry name" value="OMPR_PHOB"/>
    <property type="match status" value="1"/>
</dbReference>
<accession>A0ABX5LV02</accession>
<proteinExistence type="predicted"/>
<keyword evidence="5" id="KW-0804">Transcription</keyword>
<evidence type="ECO:0000259" key="9">
    <source>
        <dbReference type="PROSITE" id="PS51755"/>
    </source>
</evidence>
<dbReference type="CDD" id="cd00383">
    <property type="entry name" value="trans_reg_C"/>
    <property type="match status" value="1"/>
</dbReference>
<protein>
    <recommendedName>
        <fullName evidence="12">Transcriptional regulator</fullName>
    </recommendedName>
</protein>
<dbReference type="InterPro" id="IPR036388">
    <property type="entry name" value="WH-like_DNA-bd_sf"/>
</dbReference>
<dbReference type="EMBL" id="LAPT01000074">
    <property type="protein sequence ID" value="PXF30502.1"/>
    <property type="molecule type" value="Genomic_DNA"/>
</dbReference>
<gene>
    <name evidence="10" type="ORF">WH50_14815</name>
</gene>
<dbReference type="Gene3D" id="1.10.10.10">
    <property type="entry name" value="Winged helix-like DNA-binding domain superfamily/Winged helix DNA-binding domain"/>
    <property type="match status" value="1"/>
</dbReference>
<dbReference type="Pfam" id="PF00486">
    <property type="entry name" value="Trans_reg_C"/>
    <property type="match status" value="1"/>
</dbReference>
<evidence type="ECO:0000256" key="2">
    <source>
        <dbReference type="ARBA" id="ARBA00023012"/>
    </source>
</evidence>